<feature type="domain" description="HTH myb-type" evidence="3">
    <location>
        <begin position="5"/>
        <end position="62"/>
    </location>
</feature>
<dbReference type="Pfam" id="PF00249">
    <property type="entry name" value="Myb_DNA-binding"/>
    <property type="match status" value="2"/>
</dbReference>
<feature type="region of interest" description="Disordered" evidence="1">
    <location>
        <begin position="137"/>
        <end position="177"/>
    </location>
</feature>
<dbReference type="SMART" id="SM00717">
    <property type="entry name" value="SANT"/>
    <property type="match status" value="2"/>
</dbReference>
<dbReference type="PROSITE" id="PS51294">
    <property type="entry name" value="HTH_MYB"/>
    <property type="match status" value="2"/>
</dbReference>
<evidence type="ECO:0000259" key="3">
    <source>
        <dbReference type="PROSITE" id="PS51294"/>
    </source>
</evidence>
<dbReference type="Gene3D" id="1.10.10.60">
    <property type="entry name" value="Homeodomain-like"/>
    <property type="match status" value="2"/>
</dbReference>
<sequence length="524" mass="55113">MGDEMMECKGTTWKSEEDQRLQRVMRELGGTQGAGFSWSAVAKKLGGGRTGKSCRLRWYNQLSPNLKREPFDHQEDVLIIQAHAKYGNQWALIAKLAGLEGRTDNAIKNRWNSTLKRKLALGEITGVVHPCAKAKAPRSCCDSEDSEAPVLKRARSTPSTAAPPKRTRSSMVDSPSSSRSLATFTSLPLPAAALGASADCAEPARLALARLRSAPLDSPSSSESCELFNGNATTASMLEEAFATFRDDIDVLSLDTVSEEILADADFLFDLAGADLGLPGLPYEEPAPDAATPMAMCQPEVLQTAGGALAAASYELGCPGLPSSPKHDLARSPFDVVLDSCHRSFSGFGANAGSASNALVDLEALTSQRSIASSKESSGSLLAGASLTRPFKMGEDDAASGMRLEDLRSSASAADAVNRLCSARAGRGRGAQPACLSIPESAAVAALEAAACSLAQNLKSVLARAQPSLPTQRSWSSASDKSMALMPQDSLAEIMAAEQVLAAKQQLHTGSPAARFGGNMWGHW</sequence>
<dbReference type="InterPro" id="IPR050560">
    <property type="entry name" value="MYB_TF"/>
</dbReference>
<dbReference type="GO" id="GO:0005634">
    <property type="term" value="C:nucleus"/>
    <property type="evidence" value="ECO:0007669"/>
    <property type="project" value="TreeGrafter"/>
</dbReference>
<name>A0AAV1I629_9CHLO</name>
<evidence type="ECO:0000313" key="5">
    <source>
        <dbReference type="Proteomes" id="UP001314263"/>
    </source>
</evidence>
<dbReference type="InterPro" id="IPR009057">
    <property type="entry name" value="Homeodomain-like_sf"/>
</dbReference>
<gene>
    <name evidence="4" type="ORF">CVIRNUC_004870</name>
</gene>
<evidence type="ECO:0000256" key="1">
    <source>
        <dbReference type="SAM" id="MobiDB-lite"/>
    </source>
</evidence>
<feature type="domain" description="HTH myb-type" evidence="3">
    <location>
        <begin position="63"/>
        <end position="119"/>
    </location>
</feature>
<dbReference type="GO" id="GO:0000978">
    <property type="term" value="F:RNA polymerase II cis-regulatory region sequence-specific DNA binding"/>
    <property type="evidence" value="ECO:0007669"/>
    <property type="project" value="TreeGrafter"/>
</dbReference>
<dbReference type="CDD" id="cd00167">
    <property type="entry name" value="SANT"/>
    <property type="match status" value="2"/>
</dbReference>
<organism evidence="4 5">
    <name type="scientific">Coccomyxa viridis</name>
    <dbReference type="NCBI Taxonomy" id="1274662"/>
    <lineage>
        <taxon>Eukaryota</taxon>
        <taxon>Viridiplantae</taxon>
        <taxon>Chlorophyta</taxon>
        <taxon>core chlorophytes</taxon>
        <taxon>Trebouxiophyceae</taxon>
        <taxon>Trebouxiophyceae incertae sedis</taxon>
        <taxon>Coccomyxaceae</taxon>
        <taxon>Coccomyxa</taxon>
    </lineage>
</organism>
<dbReference type="EMBL" id="CAUYUE010000006">
    <property type="protein sequence ID" value="CAK0779850.1"/>
    <property type="molecule type" value="Genomic_DNA"/>
</dbReference>
<proteinExistence type="predicted"/>
<dbReference type="PROSITE" id="PS50090">
    <property type="entry name" value="MYB_LIKE"/>
    <property type="match status" value="2"/>
</dbReference>
<dbReference type="PANTHER" id="PTHR45614:SF25">
    <property type="entry name" value="MYB PROTEIN"/>
    <property type="match status" value="1"/>
</dbReference>
<accession>A0AAV1I629</accession>
<keyword evidence="5" id="KW-1185">Reference proteome</keyword>
<feature type="domain" description="Myb-like" evidence="2">
    <location>
        <begin position="13"/>
        <end position="62"/>
    </location>
</feature>
<dbReference type="AlphaFoldDB" id="A0AAV1I629"/>
<dbReference type="SUPFAM" id="SSF46689">
    <property type="entry name" value="Homeodomain-like"/>
    <property type="match status" value="1"/>
</dbReference>
<evidence type="ECO:0000259" key="2">
    <source>
        <dbReference type="PROSITE" id="PS50090"/>
    </source>
</evidence>
<evidence type="ECO:0000313" key="4">
    <source>
        <dbReference type="EMBL" id="CAK0779850.1"/>
    </source>
</evidence>
<dbReference type="InterPro" id="IPR017930">
    <property type="entry name" value="Myb_dom"/>
</dbReference>
<dbReference type="PANTHER" id="PTHR45614">
    <property type="entry name" value="MYB PROTEIN-RELATED"/>
    <property type="match status" value="1"/>
</dbReference>
<dbReference type="GO" id="GO:0000981">
    <property type="term" value="F:DNA-binding transcription factor activity, RNA polymerase II-specific"/>
    <property type="evidence" value="ECO:0007669"/>
    <property type="project" value="TreeGrafter"/>
</dbReference>
<dbReference type="InterPro" id="IPR001005">
    <property type="entry name" value="SANT/Myb"/>
</dbReference>
<protein>
    <submittedName>
        <fullName evidence="4">Uncharacterized protein</fullName>
    </submittedName>
</protein>
<feature type="domain" description="Myb-like" evidence="2">
    <location>
        <begin position="63"/>
        <end position="115"/>
    </location>
</feature>
<dbReference type="Proteomes" id="UP001314263">
    <property type="component" value="Unassembled WGS sequence"/>
</dbReference>
<reference evidence="4 5" key="1">
    <citation type="submission" date="2023-10" db="EMBL/GenBank/DDBJ databases">
        <authorList>
            <person name="Maclean D."/>
            <person name="Macfadyen A."/>
        </authorList>
    </citation>
    <scope>NUCLEOTIDE SEQUENCE [LARGE SCALE GENOMIC DNA]</scope>
</reference>
<comment type="caution">
    <text evidence="4">The sequence shown here is derived from an EMBL/GenBank/DDBJ whole genome shotgun (WGS) entry which is preliminary data.</text>
</comment>